<organism evidence="10 11">
    <name type="scientific">Pelagomonas calceolata</name>
    <dbReference type="NCBI Taxonomy" id="35677"/>
    <lineage>
        <taxon>Eukaryota</taxon>
        <taxon>Sar</taxon>
        <taxon>Stramenopiles</taxon>
        <taxon>Ochrophyta</taxon>
        <taxon>Pelagophyceae</taxon>
        <taxon>Pelagomonadales</taxon>
        <taxon>Pelagomonadaceae</taxon>
        <taxon>Pelagomonas</taxon>
    </lineage>
</organism>
<evidence type="ECO:0000256" key="3">
    <source>
        <dbReference type="ARBA" id="ARBA00022741"/>
    </source>
</evidence>
<evidence type="ECO:0000256" key="6">
    <source>
        <dbReference type="ARBA" id="ARBA00022857"/>
    </source>
</evidence>
<dbReference type="GO" id="GO:0005524">
    <property type="term" value="F:ATP binding"/>
    <property type="evidence" value="ECO:0007669"/>
    <property type="project" value="UniProtKB-KW"/>
</dbReference>
<dbReference type="Proteomes" id="UP000789595">
    <property type="component" value="Unassembled WGS sequence"/>
</dbReference>
<dbReference type="HAMAP" id="MF_00361">
    <property type="entry name" value="NAD_kinase"/>
    <property type="match status" value="1"/>
</dbReference>
<dbReference type="OrthoDB" id="24581at2759"/>
<proteinExistence type="inferred from homology"/>
<dbReference type="GO" id="GO:0019674">
    <property type="term" value="P:NAD+ metabolic process"/>
    <property type="evidence" value="ECO:0007669"/>
    <property type="project" value="InterPro"/>
</dbReference>
<keyword evidence="6" id="KW-0521">NADP</keyword>
<dbReference type="PANTHER" id="PTHR20275">
    <property type="entry name" value="NAD KINASE"/>
    <property type="match status" value="1"/>
</dbReference>
<protein>
    <recommendedName>
        <fullName evidence="12">NAD(+) kinase</fullName>
    </recommendedName>
</protein>
<sequence length="444" mass="48316">MRCASLVLILGTAGSLQHGAPPRRASPPARAARGHCKTPRRRAPLTRLHNAAQSSHPSWITAVDIEQDVYNTAVQAEKPPWKFTKSHAEATIGREAFCDVSQEKTSRVRCVAQSQHHVAWDRTPQRVLVLAKRHADDEELDVAYRIARHLHEACGVDVLLADPLYEQIGKRLPAVELWQGEHVSRSPDFVATLGGDGLLLYANTLFQATPPPPVVAFGAGSLGFLAPFDVDDEQTGGTVEETLDEAVSLGEGELEPWPVSLRMRLRCRVVDGASGKVVGGHEALNEVALDRGNSPFLSAVECFCNDEHLTTAQADGLIVATPTGSTAYSLSAGGPMVHPSVNAMVFTPICAHSLSFRPIVFPDSCTLRFDVDPDARADAWVTFDGRSRVCLKRGDSLIVTASPHPLPTVLRLGNTADWFGGLRTHFNFNVRRRQQKIAEQFLNG</sequence>
<evidence type="ECO:0000256" key="8">
    <source>
        <dbReference type="SAM" id="MobiDB-lite"/>
    </source>
</evidence>
<dbReference type="SUPFAM" id="SSF111331">
    <property type="entry name" value="NAD kinase/diacylglycerol kinase-like"/>
    <property type="match status" value="1"/>
</dbReference>
<dbReference type="InterPro" id="IPR002504">
    <property type="entry name" value="NADK"/>
</dbReference>
<keyword evidence="11" id="KW-1185">Reference proteome</keyword>
<evidence type="ECO:0000313" key="11">
    <source>
        <dbReference type="Proteomes" id="UP000789595"/>
    </source>
</evidence>
<dbReference type="GO" id="GO:0006741">
    <property type="term" value="P:NADP+ biosynthetic process"/>
    <property type="evidence" value="ECO:0007669"/>
    <property type="project" value="InterPro"/>
</dbReference>
<comment type="caution">
    <text evidence="10">The sequence shown here is derived from an EMBL/GenBank/DDBJ whole genome shotgun (WGS) entry which is preliminary data.</text>
</comment>
<evidence type="ECO:0008006" key="12">
    <source>
        <dbReference type="Google" id="ProtNLM"/>
    </source>
</evidence>
<dbReference type="PANTHER" id="PTHR20275:SF0">
    <property type="entry name" value="NAD KINASE"/>
    <property type="match status" value="1"/>
</dbReference>
<feature type="compositionally biased region" description="Low complexity" evidence="8">
    <location>
        <begin position="20"/>
        <end position="31"/>
    </location>
</feature>
<dbReference type="Gene3D" id="3.40.50.10330">
    <property type="entry name" value="Probable inorganic polyphosphate/atp-NAD kinase, domain 1"/>
    <property type="match status" value="1"/>
</dbReference>
<dbReference type="Pfam" id="PF01513">
    <property type="entry name" value="NAD_kinase"/>
    <property type="match status" value="1"/>
</dbReference>
<evidence type="ECO:0000256" key="4">
    <source>
        <dbReference type="ARBA" id="ARBA00022777"/>
    </source>
</evidence>
<evidence type="ECO:0000313" key="10">
    <source>
        <dbReference type="EMBL" id="CAH0366364.1"/>
    </source>
</evidence>
<feature type="compositionally biased region" description="Basic residues" evidence="8">
    <location>
        <begin position="32"/>
        <end position="41"/>
    </location>
</feature>
<reference evidence="10" key="1">
    <citation type="submission" date="2021-11" db="EMBL/GenBank/DDBJ databases">
        <authorList>
            <consortium name="Genoscope - CEA"/>
            <person name="William W."/>
        </authorList>
    </citation>
    <scope>NUCLEOTIDE SEQUENCE</scope>
</reference>
<dbReference type="InterPro" id="IPR017438">
    <property type="entry name" value="ATP-NAD_kinase_N"/>
</dbReference>
<feature type="signal peptide" evidence="9">
    <location>
        <begin position="1"/>
        <end position="19"/>
    </location>
</feature>
<evidence type="ECO:0000256" key="5">
    <source>
        <dbReference type="ARBA" id="ARBA00022840"/>
    </source>
</evidence>
<keyword evidence="7" id="KW-0520">NAD</keyword>
<feature type="chain" id="PRO_5035262386" description="NAD(+) kinase" evidence="9">
    <location>
        <begin position="20"/>
        <end position="444"/>
    </location>
</feature>
<keyword evidence="9" id="KW-0732">Signal</keyword>
<dbReference type="FunFam" id="2.60.200.30:FF:000009">
    <property type="entry name" value="Poly(P)/ATP NAD kinase"/>
    <property type="match status" value="1"/>
</dbReference>
<dbReference type="AlphaFoldDB" id="A0A8J2SD55"/>
<keyword evidence="5" id="KW-0067">ATP-binding</keyword>
<evidence type="ECO:0000256" key="2">
    <source>
        <dbReference type="ARBA" id="ARBA00022679"/>
    </source>
</evidence>
<dbReference type="Gene3D" id="2.60.200.30">
    <property type="entry name" value="Probable inorganic polyphosphate/atp-NAD kinase, domain 2"/>
    <property type="match status" value="1"/>
</dbReference>
<dbReference type="InterPro" id="IPR016064">
    <property type="entry name" value="NAD/diacylglycerol_kinase_sf"/>
</dbReference>
<evidence type="ECO:0000256" key="9">
    <source>
        <dbReference type="SAM" id="SignalP"/>
    </source>
</evidence>
<evidence type="ECO:0000256" key="7">
    <source>
        <dbReference type="ARBA" id="ARBA00023027"/>
    </source>
</evidence>
<dbReference type="EMBL" id="CAKKNE010000001">
    <property type="protein sequence ID" value="CAH0366364.1"/>
    <property type="molecule type" value="Genomic_DNA"/>
</dbReference>
<accession>A0A8J2SD55</accession>
<keyword evidence="3" id="KW-0547">Nucleotide-binding</keyword>
<dbReference type="InterPro" id="IPR017437">
    <property type="entry name" value="ATP-NAD_kinase_PpnK-typ_C"/>
</dbReference>
<feature type="region of interest" description="Disordered" evidence="8">
    <location>
        <begin position="16"/>
        <end position="41"/>
    </location>
</feature>
<evidence type="ECO:0000256" key="1">
    <source>
        <dbReference type="ARBA" id="ARBA00010995"/>
    </source>
</evidence>
<keyword evidence="4" id="KW-0418">Kinase</keyword>
<dbReference type="GO" id="GO:0003951">
    <property type="term" value="F:NAD+ kinase activity"/>
    <property type="evidence" value="ECO:0007669"/>
    <property type="project" value="InterPro"/>
</dbReference>
<dbReference type="Pfam" id="PF20143">
    <property type="entry name" value="NAD_kinase_C"/>
    <property type="match status" value="1"/>
</dbReference>
<keyword evidence="2" id="KW-0808">Transferase</keyword>
<comment type="similarity">
    <text evidence="1">Belongs to the NAD kinase family.</text>
</comment>
<gene>
    <name evidence="10" type="ORF">PECAL_1P28530</name>
</gene>
<name>A0A8J2SD55_9STRA</name>